<organism evidence="2 3">
    <name type="scientific">Vespula vulgaris</name>
    <name type="common">Yellow jacket</name>
    <name type="synonym">Wasp</name>
    <dbReference type="NCBI Taxonomy" id="7454"/>
    <lineage>
        <taxon>Eukaryota</taxon>
        <taxon>Metazoa</taxon>
        <taxon>Ecdysozoa</taxon>
        <taxon>Arthropoda</taxon>
        <taxon>Hexapoda</taxon>
        <taxon>Insecta</taxon>
        <taxon>Pterygota</taxon>
        <taxon>Neoptera</taxon>
        <taxon>Endopterygota</taxon>
        <taxon>Hymenoptera</taxon>
        <taxon>Apocrita</taxon>
        <taxon>Aculeata</taxon>
        <taxon>Vespoidea</taxon>
        <taxon>Vespidae</taxon>
        <taxon>Vespinae</taxon>
        <taxon>Vespula</taxon>
    </lineage>
</organism>
<accession>A0A834KUC4</accession>
<evidence type="ECO:0000313" key="2">
    <source>
        <dbReference type="EMBL" id="KAF7412166.1"/>
    </source>
</evidence>
<comment type="caution">
    <text evidence="2">The sequence shown here is derived from an EMBL/GenBank/DDBJ whole genome shotgun (WGS) entry which is preliminary data.</text>
</comment>
<dbReference type="Proteomes" id="UP000614350">
    <property type="component" value="Unassembled WGS sequence"/>
</dbReference>
<dbReference type="AlphaFoldDB" id="A0A834KUC4"/>
<feature type="region of interest" description="Disordered" evidence="1">
    <location>
        <begin position="183"/>
        <end position="212"/>
    </location>
</feature>
<evidence type="ECO:0000313" key="3">
    <source>
        <dbReference type="Proteomes" id="UP000614350"/>
    </source>
</evidence>
<dbReference type="EMBL" id="JACSEA010000001">
    <property type="protein sequence ID" value="KAF7412166.1"/>
    <property type="molecule type" value="Genomic_DNA"/>
</dbReference>
<sequence>MEICIDGDLYDLAVYYYALMELTGLTKIWMDSLDYNFTWSLSRCNNAKMRDHEGNFEWIVSDLDNLPSKDYLGPLGRYKKPNELLGDLWNAGSYSRITSANSQHTNAAANCQSLLKRHSYKHTIIQHIFVSDPNIYRPALNALLTDIFCTDVLQNRAVINRERNRAVLHARSTSNAYRTRLSNWERSKSGNSHRRRSLKTKSDYQMHRHNRQGRMNNHICSQILSEMSGQTIMIKSRNTIAGNGSLELFDSESGPDLTLSPQTFTSTAEAFINDNSDSLGVPGDNDTVSLFFSTLHYSPISRWARPKSKVESGEEWLAGFIEAGLR</sequence>
<reference evidence="2" key="1">
    <citation type="journal article" date="2020" name="G3 (Bethesda)">
        <title>High-Quality Assemblies for Three Invasive Social Wasps from the &lt;i&gt;Vespula&lt;/i&gt; Genus.</title>
        <authorList>
            <person name="Harrop T.W.R."/>
            <person name="Guhlin J."/>
            <person name="McLaughlin G.M."/>
            <person name="Permina E."/>
            <person name="Stockwell P."/>
            <person name="Gilligan J."/>
            <person name="Le Lec M.F."/>
            <person name="Gruber M.A.M."/>
            <person name="Quinn O."/>
            <person name="Lovegrove M."/>
            <person name="Duncan E.J."/>
            <person name="Remnant E.J."/>
            <person name="Van Eeckhoven J."/>
            <person name="Graham B."/>
            <person name="Knapp R.A."/>
            <person name="Langford K.W."/>
            <person name="Kronenberg Z."/>
            <person name="Press M.O."/>
            <person name="Eacker S.M."/>
            <person name="Wilson-Rankin E.E."/>
            <person name="Purcell J."/>
            <person name="Lester P.J."/>
            <person name="Dearden P.K."/>
        </authorList>
    </citation>
    <scope>NUCLEOTIDE SEQUENCE</scope>
    <source>
        <strain evidence="2">Marl-1</strain>
    </source>
</reference>
<name>A0A834KUC4_VESVU</name>
<protein>
    <submittedName>
        <fullName evidence="2">Uncharacterized protein</fullName>
    </submittedName>
</protein>
<keyword evidence="3" id="KW-1185">Reference proteome</keyword>
<gene>
    <name evidence="2" type="ORF">HZH66_001062</name>
</gene>
<proteinExistence type="predicted"/>
<evidence type="ECO:0000256" key="1">
    <source>
        <dbReference type="SAM" id="MobiDB-lite"/>
    </source>
</evidence>